<dbReference type="GO" id="GO:0004674">
    <property type="term" value="F:protein serine/threonine kinase activity"/>
    <property type="evidence" value="ECO:0007669"/>
    <property type="project" value="TreeGrafter"/>
</dbReference>
<organism evidence="8 9">
    <name type="scientific">Actinomadura barringtoniae</name>
    <dbReference type="NCBI Taxonomy" id="1427535"/>
    <lineage>
        <taxon>Bacteria</taxon>
        <taxon>Bacillati</taxon>
        <taxon>Actinomycetota</taxon>
        <taxon>Actinomycetes</taxon>
        <taxon>Streptosporangiales</taxon>
        <taxon>Thermomonosporaceae</taxon>
        <taxon>Actinomadura</taxon>
    </lineage>
</organism>
<evidence type="ECO:0000259" key="7">
    <source>
        <dbReference type="PROSITE" id="PS50011"/>
    </source>
</evidence>
<dbReference type="InterPro" id="IPR018391">
    <property type="entry name" value="PQQ_b-propeller_rpt"/>
</dbReference>
<evidence type="ECO:0000313" key="8">
    <source>
        <dbReference type="EMBL" id="MBO2451932.1"/>
    </source>
</evidence>
<dbReference type="InterPro" id="IPR015943">
    <property type="entry name" value="WD40/YVTN_repeat-like_dom_sf"/>
</dbReference>
<dbReference type="Pfam" id="PF00069">
    <property type="entry name" value="Pkinase"/>
    <property type="match status" value="1"/>
</dbReference>
<gene>
    <name evidence="8" type="ORF">J4573_32930</name>
</gene>
<evidence type="ECO:0000256" key="4">
    <source>
        <dbReference type="ARBA" id="ARBA00022840"/>
    </source>
</evidence>
<dbReference type="CDD" id="cd14014">
    <property type="entry name" value="STKc_PknB_like"/>
    <property type="match status" value="1"/>
</dbReference>
<dbReference type="SUPFAM" id="SSF50998">
    <property type="entry name" value="Quinoprotein alcohol dehydrogenase-like"/>
    <property type="match status" value="1"/>
</dbReference>
<feature type="region of interest" description="Disordered" evidence="6">
    <location>
        <begin position="631"/>
        <end position="652"/>
    </location>
</feature>
<dbReference type="InterPro" id="IPR011047">
    <property type="entry name" value="Quinoprotein_ADH-like_sf"/>
</dbReference>
<evidence type="ECO:0000256" key="3">
    <source>
        <dbReference type="ARBA" id="ARBA00022777"/>
    </source>
</evidence>
<dbReference type="InterPro" id="IPR011009">
    <property type="entry name" value="Kinase-like_dom_sf"/>
</dbReference>
<feature type="binding site" evidence="5">
    <location>
        <position position="43"/>
    </location>
    <ligand>
        <name>ATP</name>
        <dbReference type="ChEBI" id="CHEBI:30616"/>
    </ligand>
</feature>
<reference evidence="8" key="1">
    <citation type="submission" date="2021-03" db="EMBL/GenBank/DDBJ databases">
        <authorList>
            <person name="Kanchanasin P."/>
            <person name="Saeng-In P."/>
            <person name="Phongsopitanun W."/>
            <person name="Yuki M."/>
            <person name="Kudo T."/>
            <person name="Ohkuma M."/>
            <person name="Tanasupawat S."/>
        </authorList>
    </citation>
    <scope>NUCLEOTIDE SEQUENCE</scope>
    <source>
        <strain evidence="8">GKU 128</strain>
    </source>
</reference>
<feature type="domain" description="Protein kinase" evidence="7">
    <location>
        <begin position="15"/>
        <end position="271"/>
    </location>
</feature>
<evidence type="ECO:0000313" key="9">
    <source>
        <dbReference type="Proteomes" id="UP000669179"/>
    </source>
</evidence>
<evidence type="ECO:0000256" key="1">
    <source>
        <dbReference type="ARBA" id="ARBA00022679"/>
    </source>
</evidence>
<dbReference type="Proteomes" id="UP000669179">
    <property type="component" value="Unassembled WGS sequence"/>
</dbReference>
<protein>
    <submittedName>
        <fullName evidence="8">PQQ-binding-like beta-propeller repeat protein</fullName>
    </submittedName>
</protein>
<dbReference type="PROSITE" id="PS00108">
    <property type="entry name" value="PROTEIN_KINASE_ST"/>
    <property type="match status" value="1"/>
</dbReference>
<keyword evidence="3" id="KW-0418">Kinase</keyword>
<dbReference type="InterPro" id="IPR017441">
    <property type="entry name" value="Protein_kinase_ATP_BS"/>
</dbReference>
<sequence>MQPLQAGDPAWVGHYQMLARLGAGGMGTVYLAKSPGARLAALKLVRQEFANDEGFRERFRREIAAARQVSGLYTAPVLDGDADASRPWLAVSYVPGPTLSEAVRTAGPLPEPPLRALGAGLVEALQAIHAAGLVHRDLKPTNILLAEDGPKVIDFGITKSADASALTGTGVLVGTPAFMAPEQISRGKDAGPPSDVFSLAGVLVFAATGSGPFATADPSSLLYRVLYEDPRLDGVPASLRELLAACLAKDPAERPELPAMLDAFAPADPAALISPGLREEIAALEAAATAASTAPVAPPPPLPSIDETAPVTPSRRRVLRLAAAAAVGVVGAGGGATAWALTRKDAKPVKPAPRATGLVAAPPPVWAQSWPSDLRDDSRLNVVMAGGTVVWRGQKGFCGVDAASGRLLWSAGRPTKIDSLDECVFQVFGSTIVALGAMQLVQADGTNLFPTKTIHTIEATTGAARTVEIPGHDLDLQDLFGLIGSTAYVSAKPSQGSRDVVVLAVDMNSGRILWRFPARSVYVYGVTGGTTLYINTPSKVIALDGATGAQRWTRTLVPGDASKEVAHPLMLGDGLLFVSETGYGSLRAVDTATGAVKWTAPTVGRPVLVVNGMVVTADLTSFQAYDRATGAPRWKRPTDPVELGLSSPRNDAGGSSRLLAAAIDDNGTSSDDRHDGGGIFVVPFGGGTAWAHWGPSYGRDEWSVAVSGTNVYATDNRRLYCFRAEA</sequence>
<dbReference type="Pfam" id="PF13360">
    <property type="entry name" value="PQQ_2"/>
    <property type="match status" value="1"/>
</dbReference>
<dbReference type="AlphaFoldDB" id="A0A939PFJ8"/>
<dbReference type="RefSeq" id="WP_208259821.1">
    <property type="nucleotide sequence ID" value="NZ_JAGEOJ010000014.1"/>
</dbReference>
<dbReference type="PROSITE" id="PS00107">
    <property type="entry name" value="PROTEIN_KINASE_ATP"/>
    <property type="match status" value="1"/>
</dbReference>
<keyword evidence="9" id="KW-1185">Reference proteome</keyword>
<dbReference type="GO" id="GO:0005524">
    <property type="term" value="F:ATP binding"/>
    <property type="evidence" value="ECO:0007669"/>
    <property type="project" value="UniProtKB-UniRule"/>
</dbReference>
<dbReference type="PROSITE" id="PS50011">
    <property type="entry name" value="PROTEIN_KINASE_DOM"/>
    <property type="match status" value="1"/>
</dbReference>
<dbReference type="PANTHER" id="PTHR43289">
    <property type="entry name" value="MITOGEN-ACTIVATED PROTEIN KINASE KINASE KINASE 20-RELATED"/>
    <property type="match status" value="1"/>
</dbReference>
<dbReference type="InterPro" id="IPR002372">
    <property type="entry name" value="PQQ_rpt_dom"/>
</dbReference>
<proteinExistence type="predicted"/>
<comment type="caution">
    <text evidence="8">The sequence shown here is derived from an EMBL/GenBank/DDBJ whole genome shotgun (WGS) entry which is preliminary data.</text>
</comment>
<dbReference type="SMART" id="SM00220">
    <property type="entry name" value="S_TKc"/>
    <property type="match status" value="1"/>
</dbReference>
<dbReference type="InterPro" id="IPR008271">
    <property type="entry name" value="Ser/Thr_kinase_AS"/>
</dbReference>
<keyword evidence="2 5" id="KW-0547">Nucleotide-binding</keyword>
<evidence type="ECO:0000256" key="5">
    <source>
        <dbReference type="PROSITE-ProRule" id="PRU10141"/>
    </source>
</evidence>
<dbReference type="EMBL" id="JAGEOJ010000014">
    <property type="protein sequence ID" value="MBO2451932.1"/>
    <property type="molecule type" value="Genomic_DNA"/>
</dbReference>
<keyword evidence="4 5" id="KW-0067">ATP-binding</keyword>
<dbReference type="PANTHER" id="PTHR43289:SF34">
    <property type="entry name" value="SERINE_THREONINE-PROTEIN KINASE YBDM-RELATED"/>
    <property type="match status" value="1"/>
</dbReference>
<dbReference type="Gene3D" id="2.130.10.10">
    <property type="entry name" value="YVTN repeat-like/Quinoprotein amine dehydrogenase"/>
    <property type="match status" value="1"/>
</dbReference>
<keyword evidence="1" id="KW-0808">Transferase</keyword>
<name>A0A939PFJ8_9ACTN</name>
<dbReference type="Gene3D" id="3.30.200.20">
    <property type="entry name" value="Phosphorylase Kinase, domain 1"/>
    <property type="match status" value="1"/>
</dbReference>
<evidence type="ECO:0000256" key="6">
    <source>
        <dbReference type="SAM" id="MobiDB-lite"/>
    </source>
</evidence>
<evidence type="ECO:0000256" key="2">
    <source>
        <dbReference type="ARBA" id="ARBA00022741"/>
    </source>
</evidence>
<dbReference type="InterPro" id="IPR000719">
    <property type="entry name" value="Prot_kinase_dom"/>
</dbReference>
<dbReference type="Gene3D" id="1.10.510.10">
    <property type="entry name" value="Transferase(Phosphotransferase) domain 1"/>
    <property type="match status" value="1"/>
</dbReference>
<dbReference type="SMART" id="SM00564">
    <property type="entry name" value="PQQ"/>
    <property type="match status" value="4"/>
</dbReference>
<dbReference type="SUPFAM" id="SSF56112">
    <property type="entry name" value="Protein kinase-like (PK-like)"/>
    <property type="match status" value="1"/>
</dbReference>
<accession>A0A939PFJ8</accession>